<protein>
    <submittedName>
        <fullName evidence="5">Lrp/AsnC family transcriptional regulator</fullName>
    </submittedName>
</protein>
<evidence type="ECO:0000313" key="6">
    <source>
        <dbReference type="Proteomes" id="UP001424459"/>
    </source>
</evidence>
<feature type="domain" description="HTH asnC-type" evidence="4">
    <location>
        <begin position="1"/>
        <end position="62"/>
    </location>
</feature>
<dbReference type="PANTHER" id="PTHR30154:SF17">
    <property type="entry name" value="DNA-BINDING TRANSCRIPTIONAL ACTIVATOR DECR"/>
    <property type="match status" value="1"/>
</dbReference>
<keyword evidence="6" id="KW-1185">Reference proteome</keyword>
<dbReference type="Gene3D" id="3.30.70.920">
    <property type="match status" value="1"/>
</dbReference>
<dbReference type="InterPro" id="IPR036390">
    <property type="entry name" value="WH_DNA-bd_sf"/>
</dbReference>
<dbReference type="InterPro" id="IPR036388">
    <property type="entry name" value="WH-like_DNA-bd_sf"/>
</dbReference>
<reference evidence="6" key="1">
    <citation type="journal article" date="2019" name="Int. J. Syst. Evol. Microbiol.">
        <title>The Global Catalogue of Microorganisms (GCM) 10K type strain sequencing project: providing services to taxonomists for standard genome sequencing and annotation.</title>
        <authorList>
            <consortium name="The Broad Institute Genomics Platform"/>
            <consortium name="The Broad Institute Genome Sequencing Center for Infectious Disease"/>
            <person name="Wu L."/>
            <person name="Ma J."/>
        </authorList>
    </citation>
    <scope>NUCLEOTIDE SEQUENCE [LARGE SCALE GENOMIC DNA]</scope>
    <source>
        <strain evidence="6">JCM 17564</strain>
    </source>
</reference>
<dbReference type="Proteomes" id="UP001424459">
    <property type="component" value="Unassembled WGS sequence"/>
</dbReference>
<dbReference type="InterPro" id="IPR011991">
    <property type="entry name" value="ArsR-like_HTH"/>
</dbReference>
<evidence type="ECO:0000259" key="4">
    <source>
        <dbReference type="PROSITE" id="PS50956"/>
    </source>
</evidence>
<evidence type="ECO:0000256" key="1">
    <source>
        <dbReference type="ARBA" id="ARBA00023015"/>
    </source>
</evidence>
<keyword evidence="2" id="KW-0238">DNA-binding</keyword>
<evidence type="ECO:0000313" key="5">
    <source>
        <dbReference type="EMBL" id="GAA4027968.1"/>
    </source>
</evidence>
<dbReference type="PRINTS" id="PR00033">
    <property type="entry name" value="HTHASNC"/>
</dbReference>
<dbReference type="SUPFAM" id="SSF46785">
    <property type="entry name" value="Winged helix' DNA-binding domain"/>
    <property type="match status" value="1"/>
</dbReference>
<name>A0ABP7TLM6_9SPHN</name>
<dbReference type="Pfam" id="PF13404">
    <property type="entry name" value="HTH_AsnC-type"/>
    <property type="match status" value="1"/>
</dbReference>
<keyword evidence="3" id="KW-0804">Transcription</keyword>
<dbReference type="InterPro" id="IPR019887">
    <property type="entry name" value="Tscrpt_reg_AsnC/Lrp_C"/>
</dbReference>
<dbReference type="SUPFAM" id="SSF54909">
    <property type="entry name" value="Dimeric alpha+beta barrel"/>
    <property type="match status" value="1"/>
</dbReference>
<dbReference type="PROSITE" id="PS50956">
    <property type="entry name" value="HTH_ASNC_2"/>
    <property type="match status" value="1"/>
</dbReference>
<dbReference type="InterPro" id="IPR000485">
    <property type="entry name" value="AsnC-type_HTH_dom"/>
</dbReference>
<dbReference type="EMBL" id="BAABBR010000001">
    <property type="protein sequence ID" value="GAA4027968.1"/>
    <property type="molecule type" value="Genomic_DNA"/>
</dbReference>
<proteinExistence type="predicted"/>
<dbReference type="Gene3D" id="1.10.10.10">
    <property type="entry name" value="Winged helix-like DNA-binding domain superfamily/Winged helix DNA-binding domain"/>
    <property type="match status" value="1"/>
</dbReference>
<organism evidence="5 6">
    <name type="scientific">Sphingomonas rosea</name>
    <dbReference type="NCBI Taxonomy" id="335605"/>
    <lineage>
        <taxon>Bacteria</taxon>
        <taxon>Pseudomonadati</taxon>
        <taxon>Pseudomonadota</taxon>
        <taxon>Alphaproteobacteria</taxon>
        <taxon>Sphingomonadales</taxon>
        <taxon>Sphingomonadaceae</taxon>
        <taxon>Sphingomonas</taxon>
    </lineage>
</organism>
<comment type="caution">
    <text evidence="5">The sequence shown here is derived from an EMBL/GenBank/DDBJ whole genome shotgun (WGS) entry which is preliminary data.</text>
</comment>
<gene>
    <name evidence="5" type="ORF">GCM10022281_03410</name>
</gene>
<evidence type="ECO:0000256" key="2">
    <source>
        <dbReference type="ARBA" id="ARBA00023125"/>
    </source>
</evidence>
<accession>A0ABP7TLM6</accession>
<evidence type="ECO:0000256" key="3">
    <source>
        <dbReference type="ARBA" id="ARBA00023163"/>
    </source>
</evidence>
<dbReference type="SMART" id="SM00344">
    <property type="entry name" value="HTH_ASNC"/>
    <property type="match status" value="1"/>
</dbReference>
<dbReference type="PROSITE" id="PS00519">
    <property type="entry name" value="HTH_ASNC_1"/>
    <property type="match status" value="1"/>
</dbReference>
<dbReference type="InterPro" id="IPR011008">
    <property type="entry name" value="Dimeric_a/b-barrel"/>
</dbReference>
<dbReference type="Pfam" id="PF01037">
    <property type="entry name" value="AsnC_trans_reg"/>
    <property type="match status" value="1"/>
</dbReference>
<sequence length="150" mass="16846">MDQTDRRILAILQEDATLPVADIGARVGLSPTPCWRRIQKLRASGVIEKTVALVDPRSLGLDLIVFIEVEARDHSSEWQERFLAGVARLPEVLEVVRMAGETDYWLRVAVRDMADFDRFYKELIAAGPLKNVTSKFAMERCKASTAYPVG</sequence>
<dbReference type="InterPro" id="IPR019888">
    <property type="entry name" value="Tscrpt_reg_AsnC-like"/>
</dbReference>
<dbReference type="InterPro" id="IPR019885">
    <property type="entry name" value="Tscrpt_reg_HTH_AsnC-type_CS"/>
</dbReference>
<dbReference type="CDD" id="cd00090">
    <property type="entry name" value="HTH_ARSR"/>
    <property type="match status" value="1"/>
</dbReference>
<keyword evidence="1" id="KW-0805">Transcription regulation</keyword>
<dbReference type="PANTHER" id="PTHR30154">
    <property type="entry name" value="LEUCINE-RESPONSIVE REGULATORY PROTEIN"/>
    <property type="match status" value="1"/>
</dbReference>